<accession>A0AAW1T4Y1</accession>
<dbReference type="InterPro" id="IPR012340">
    <property type="entry name" value="NA-bd_OB-fold"/>
</dbReference>
<evidence type="ECO:0000313" key="1">
    <source>
        <dbReference type="EMBL" id="KAK9863641.1"/>
    </source>
</evidence>
<gene>
    <name evidence="1" type="ORF">WJX84_011080</name>
</gene>
<dbReference type="AlphaFoldDB" id="A0AAW1T4Y1"/>
<keyword evidence="2" id="KW-1185">Reference proteome</keyword>
<dbReference type="Proteomes" id="UP001485043">
    <property type="component" value="Unassembled WGS sequence"/>
</dbReference>
<dbReference type="SUPFAM" id="SSF50249">
    <property type="entry name" value="Nucleic acid-binding proteins"/>
    <property type="match status" value="1"/>
</dbReference>
<name>A0AAW1T4Y1_9CHLO</name>
<comment type="caution">
    <text evidence="1">The sequence shown here is derived from an EMBL/GenBank/DDBJ whole genome shotgun (WGS) entry which is preliminary data.</text>
</comment>
<reference evidence="1 2" key="1">
    <citation type="journal article" date="2024" name="Nat. Commun.">
        <title>Phylogenomics reveals the evolutionary origins of lichenization in chlorophyte algae.</title>
        <authorList>
            <person name="Puginier C."/>
            <person name="Libourel C."/>
            <person name="Otte J."/>
            <person name="Skaloud P."/>
            <person name="Haon M."/>
            <person name="Grisel S."/>
            <person name="Petersen M."/>
            <person name="Berrin J.G."/>
            <person name="Delaux P.M."/>
            <person name="Dal Grande F."/>
            <person name="Keller J."/>
        </authorList>
    </citation>
    <scope>NUCLEOTIDE SEQUENCE [LARGE SCALE GENOMIC DNA]</scope>
    <source>
        <strain evidence="1 2">SAG 2523</strain>
    </source>
</reference>
<dbReference type="EMBL" id="JALJOV010000447">
    <property type="protein sequence ID" value="KAK9863641.1"/>
    <property type="molecule type" value="Genomic_DNA"/>
</dbReference>
<dbReference type="Gene3D" id="2.40.50.140">
    <property type="entry name" value="Nucleic acid-binding proteins"/>
    <property type="match status" value="1"/>
</dbReference>
<organism evidence="1 2">
    <name type="scientific">Apatococcus fuscideae</name>
    <dbReference type="NCBI Taxonomy" id="2026836"/>
    <lineage>
        <taxon>Eukaryota</taxon>
        <taxon>Viridiplantae</taxon>
        <taxon>Chlorophyta</taxon>
        <taxon>core chlorophytes</taxon>
        <taxon>Trebouxiophyceae</taxon>
        <taxon>Chlorellales</taxon>
        <taxon>Chlorellaceae</taxon>
        <taxon>Apatococcus</taxon>
    </lineage>
</organism>
<protein>
    <submittedName>
        <fullName evidence="1">Uncharacterized protein</fullName>
    </submittedName>
</protein>
<proteinExistence type="predicted"/>
<evidence type="ECO:0000313" key="2">
    <source>
        <dbReference type="Proteomes" id="UP001485043"/>
    </source>
</evidence>
<sequence>MHGATELALTDQLYGSWTPTPCTPDSLKAQQLHAAARLQHRLLAMAEVELDCTALAFGGQGVCRQDSGFVIFCNAAFPGEKLIACITAIKREQAML</sequence>